<dbReference type="AlphaFoldDB" id="A0A8S3Z2C8"/>
<reference evidence="1" key="1">
    <citation type="submission" date="2021-04" db="EMBL/GenBank/DDBJ databases">
        <authorList>
            <consortium name="Molecular Ecology Group"/>
        </authorList>
    </citation>
    <scope>NUCLEOTIDE SEQUENCE</scope>
</reference>
<evidence type="ECO:0000313" key="1">
    <source>
        <dbReference type="EMBL" id="CAG5122125.1"/>
    </source>
</evidence>
<accession>A0A8S3Z2C8</accession>
<sequence>TIGYREVRGMSCYIFVLEKSREMAGTPMSMTCISSQNSRFVICGWIASMEEK</sequence>
<feature type="non-terminal residue" evidence="1">
    <location>
        <position position="1"/>
    </location>
</feature>
<proteinExistence type="predicted"/>
<dbReference type="Proteomes" id="UP000678393">
    <property type="component" value="Unassembled WGS sequence"/>
</dbReference>
<name>A0A8S3Z2C8_9EUPU</name>
<gene>
    <name evidence="1" type="ORF">CUNI_LOCUS7683</name>
</gene>
<dbReference type="EMBL" id="CAJHNH020001228">
    <property type="protein sequence ID" value="CAG5122125.1"/>
    <property type="molecule type" value="Genomic_DNA"/>
</dbReference>
<comment type="caution">
    <text evidence="1">The sequence shown here is derived from an EMBL/GenBank/DDBJ whole genome shotgun (WGS) entry which is preliminary data.</text>
</comment>
<evidence type="ECO:0000313" key="2">
    <source>
        <dbReference type="Proteomes" id="UP000678393"/>
    </source>
</evidence>
<feature type="non-terminal residue" evidence="1">
    <location>
        <position position="52"/>
    </location>
</feature>
<organism evidence="1 2">
    <name type="scientific">Candidula unifasciata</name>
    <dbReference type="NCBI Taxonomy" id="100452"/>
    <lineage>
        <taxon>Eukaryota</taxon>
        <taxon>Metazoa</taxon>
        <taxon>Spiralia</taxon>
        <taxon>Lophotrochozoa</taxon>
        <taxon>Mollusca</taxon>
        <taxon>Gastropoda</taxon>
        <taxon>Heterobranchia</taxon>
        <taxon>Euthyneura</taxon>
        <taxon>Panpulmonata</taxon>
        <taxon>Eupulmonata</taxon>
        <taxon>Stylommatophora</taxon>
        <taxon>Helicina</taxon>
        <taxon>Helicoidea</taxon>
        <taxon>Geomitridae</taxon>
        <taxon>Candidula</taxon>
    </lineage>
</organism>
<protein>
    <submittedName>
        <fullName evidence="1">Uncharacterized protein</fullName>
    </submittedName>
</protein>
<keyword evidence="2" id="KW-1185">Reference proteome</keyword>